<dbReference type="Gene3D" id="3.20.70.20">
    <property type="match status" value="1"/>
</dbReference>
<evidence type="ECO:0008006" key="8">
    <source>
        <dbReference type="Google" id="ProtNLM"/>
    </source>
</evidence>
<dbReference type="InterPro" id="IPR051215">
    <property type="entry name" value="GRE"/>
</dbReference>
<dbReference type="PROSITE" id="PS51554">
    <property type="entry name" value="PFL"/>
    <property type="match status" value="1"/>
</dbReference>
<keyword evidence="1 3" id="KW-0556">Organic radical</keyword>
<protein>
    <recommendedName>
        <fullName evidence="8">Formate C-acetyltransferase/glycerol dehydratase family glycyl radical enzyme</fullName>
    </recommendedName>
</protein>
<feature type="modified residue" description="Glycine radical" evidence="3">
    <location>
        <position position="792"/>
    </location>
</feature>
<dbReference type="InterPro" id="IPR004184">
    <property type="entry name" value="PFL_dom"/>
</dbReference>
<dbReference type="PANTHER" id="PTHR43641:SF2">
    <property type="entry name" value="DEHYDRATASE YBIW-RELATED"/>
    <property type="match status" value="1"/>
</dbReference>
<dbReference type="EMBL" id="WHNX01000019">
    <property type="protein sequence ID" value="MPW26511.1"/>
    <property type="molecule type" value="Genomic_DNA"/>
</dbReference>
<evidence type="ECO:0000259" key="4">
    <source>
        <dbReference type="PROSITE" id="PS51149"/>
    </source>
</evidence>
<evidence type="ECO:0000259" key="5">
    <source>
        <dbReference type="PROSITE" id="PS51554"/>
    </source>
</evidence>
<keyword evidence="2" id="KW-0456">Lyase</keyword>
<gene>
    <name evidence="6" type="ORF">GC105_11985</name>
</gene>
<proteinExistence type="predicted"/>
<evidence type="ECO:0000313" key="6">
    <source>
        <dbReference type="EMBL" id="MPW26511.1"/>
    </source>
</evidence>
<evidence type="ECO:0000313" key="7">
    <source>
        <dbReference type="Proteomes" id="UP000440004"/>
    </source>
</evidence>
<dbReference type="GO" id="GO:0005829">
    <property type="term" value="C:cytosol"/>
    <property type="evidence" value="ECO:0007669"/>
    <property type="project" value="TreeGrafter"/>
</dbReference>
<name>A0A6A7KB50_9FIRM</name>
<evidence type="ECO:0000256" key="2">
    <source>
        <dbReference type="ARBA" id="ARBA00023239"/>
    </source>
</evidence>
<dbReference type="PANTHER" id="PTHR43641">
    <property type="entry name" value="FORMATE ACETYLTRANSFERASE 3-RELATED"/>
    <property type="match status" value="1"/>
</dbReference>
<dbReference type="PROSITE" id="PS00850">
    <property type="entry name" value="GLY_RADICAL_1"/>
    <property type="match status" value="1"/>
</dbReference>
<dbReference type="Pfam" id="PF01228">
    <property type="entry name" value="Gly_radical"/>
    <property type="match status" value="1"/>
</dbReference>
<keyword evidence="7" id="KW-1185">Reference proteome</keyword>
<dbReference type="Proteomes" id="UP000440004">
    <property type="component" value="Unassembled WGS sequence"/>
</dbReference>
<reference evidence="6 7" key="1">
    <citation type="submission" date="2019-10" db="EMBL/GenBank/DDBJ databases">
        <title>Alkalibaculum tamaniensis sp.nov., a new alkaliphilic acetogen, isolated on methoxylated aromatics from a mud volcano.</title>
        <authorList>
            <person name="Khomyakova M.A."/>
            <person name="Merkel A.Y."/>
            <person name="Bonch-Osmolovskaya E.A."/>
            <person name="Slobodkin A.I."/>
        </authorList>
    </citation>
    <scope>NUCLEOTIDE SEQUENCE [LARGE SCALE GENOMIC DNA]</scope>
    <source>
        <strain evidence="6 7">M08DMB</strain>
    </source>
</reference>
<dbReference type="InterPro" id="IPR019777">
    <property type="entry name" value="Form_AcTrfase_GR_CS"/>
</dbReference>
<dbReference type="GO" id="GO:0016829">
    <property type="term" value="F:lyase activity"/>
    <property type="evidence" value="ECO:0007669"/>
    <property type="project" value="UniProtKB-KW"/>
</dbReference>
<dbReference type="Pfam" id="PF02901">
    <property type="entry name" value="PFL-like"/>
    <property type="match status" value="1"/>
</dbReference>
<evidence type="ECO:0000256" key="3">
    <source>
        <dbReference type="PROSITE-ProRule" id="PRU00493"/>
    </source>
</evidence>
<dbReference type="AlphaFoldDB" id="A0A6A7KB50"/>
<dbReference type="PROSITE" id="PS51149">
    <property type="entry name" value="GLY_RADICAL_2"/>
    <property type="match status" value="1"/>
</dbReference>
<feature type="domain" description="Glycine radical" evidence="4">
    <location>
        <begin position="696"/>
        <end position="816"/>
    </location>
</feature>
<accession>A0A6A7KB50</accession>
<evidence type="ECO:0000256" key="1">
    <source>
        <dbReference type="ARBA" id="ARBA00022818"/>
    </source>
</evidence>
<organism evidence="6 7">
    <name type="scientific">Alkalibaculum sporogenes</name>
    <dbReference type="NCBI Taxonomy" id="2655001"/>
    <lineage>
        <taxon>Bacteria</taxon>
        <taxon>Bacillati</taxon>
        <taxon>Bacillota</taxon>
        <taxon>Clostridia</taxon>
        <taxon>Eubacteriales</taxon>
        <taxon>Eubacteriaceae</taxon>
        <taxon>Alkalibaculum</taxon>
    </lineage>
</organism>
<comment type="caution">
    <text evidence="6">The sequence shown here is derived from an EMBL/GenBank/DDBJ whole genome shotgun (WGS) entry which is preliminary data.</text>
</comment>
<feature type="domain" description="PFL" evidence="5">
    <location>
        <begin position="17"/>
        <end position="689"/>
    </location>
</feature>
<dbReference type="SUPFAM" id="SSF51998">
    <property type="entry name" value="PFL-like glycyl radical enzymes"/>
    <property type="match status" value="1"/>
</dbReference>
<dbReference type="InterPro" id="IPR001150">
    <property type="entry name" value="Gly_radical"/>
</dbReference>
<sequence length="816" mass="91566">MYMKGMSSMYKLKPVPIKVLKMRDKYRNTIPKVCTSRLKIVTDFYQNNPNITGILKRAMVFKEIAEKTPILISEDEVVVGSMASTYRGSALFPENDITWMQADYDNGKLFNRELDPYIIDEEDWEYIKSVIPYWKKNSLSAMVDQYIPEGYFSAVGNQVTVYNSEGICAAPVGHFCSNYDKAIRKGFGAVKAEAQAKMAEMEGHMETDTIKQYNFYRSVVIVSDGMIVLSKRYAAEAARQAAECTNSERKAELEMMADSLNWIMENPARTFYEAIQVMFLYQIGMCLHNNMHGISFGRVDQYLGSFYEADLKAGRTTPEKAQEIFDLFALKVAEMNKIWFSGTTLTVTGYTVGQLMTLGGVDKENNDATNAVTYMMLQTAGRLILHDPPMALRINKNTPKELWEAALETTKICGGVPTFENDDVIIPALMKNGRMNLESARNYCLIGCVEPGGTGDEWPACGGSGGEAYWNMPMAIIHAINDGNNPMTDRYGNKSDKRTGAHTGYLYEMDTFDDVLEAVTTQYKYFLEWQMTMVNMFEVVAAEHMAQPLISCMMDGCMESGKDVMNGGAKNNSCGVPGVGIGNAIDCLAVIKYMVYDHKLCTAKELYEAVMNNWEGKEDLHQFILNKVPHYGNDNEYCDEWAKWLLNLFADIVSSFTNIRGCKFAPGLYPVATNVLWGLLTPATPDGRRKHEPLSDGISPVQQLDKNGPTALLKSLANIPQEKYSNGTLLNMKFHPTALSNETGMAKLEALMKTYFSMGGMEMQLNVVSGETLRKAQENPEEYKDLVVRVAGYSAYFVELFKNCQDDLIQRTELTL</sequence>